<keyword evidence="13" id="KW-0961">Cell wall biogenesis/degradation</keyword>
<dbReference type="GO" id="GO:0008360">
    <property type="term" value="P:regulation of cell shape"/>
    <property type="evidence" value="ECO:0007669"/>
    <property type="project" value="UniProtKB-KW"/>
</dbReference>
<comment type="subcellular location">
    <subcellularLocation>
        <location evidence="1">Cell membrane</location>
        <topology evidence="1">Multi-pass membrane protein</topology>
    </subcellularLocation>
</comment>
<name>A0A1I5V6I8_9PSEU</name>
<dbReference type="PANTHER" id="PTHR30474:SF2">
    <property type="entry name" value="PEPTIDOGLYCAN GLYCOSYLTRANSFERASE FTSW-RELATED"/>
    <property type="match status" value="1"/>
</dbReference>
<dbReference type="OrthoDB" id="9768187at2"/>
<dbReference type="STRING" id="112413.SAMN05421854_108237"/>
<evidence type="ECO:0000313" key="25">
    <source>
        <dbReference type="Proteomes" id="UP000199137"/>
    </source>
</evidence>
<evidence type="ECO:0000256" key="15">
    <source>
        <dbReference type="ARBA" id="ARBA00033270"/>
    </source>
</evidence>
<evidence type="ECO:0000256" key="9">
    <source>
        <dbReference type="ARBA" id="ARBA00022984"/>
    </source>
</evidence>
<keyword evidence="10 22" id="KW-1133">Transmembrane helix</keyword>
<keyword evidence="6" id="KW-0808">Transferase</keyword>
<dbReference type="GO" id="GO:0051301">
    <property type="term" value="P:cell division"/>
    <property type="evidence" value="ECO:0007669"/>
    <property type="project" value="UniProtKB-KW"/>
</dbReference>
<keyword evidence="11 22" id="KW-0472">Membrane</keyword>
<dbReference type="PANTHER" id="PTHR30474">
    <property type="entry name" value="CELL CYCLE PROTEIN"/>
    <property type="match status" value="1"/>
</dbReference>
<feature type="transmembrane region" description="Helical" evidence="22">
    <location>
        <begin position="184"/>
        <end position="199"/>
    </location>
</feature>
<comment type="pathway">
    <text evidence="2">Cell wall biogenesis; peptidoglycan biosynthesis.</text>
</comment>
<dbReference type="Pfam" id="PF01098">
    <property type="entry name" value="FTSW_RODA_SPOVE"/>
    <property type="match status" value="1"/>
</dbReference>
<dbReference type="GO" id="GO:0005886">
    <property type="term" value="C:plasma membrane"/>
    <property type="evidence" value="ECO:0007669"/>
    <property type="project" value="UniProtKB-SubCell"/>
</dbReference>
<dbReference type="EMBL" id="FOWC01000008">
    <property type="protein sequence ID" value="SFQ03133.1"/>
    <property type="molecule type" value="Genomic_DNA"/>
</dbReference>
<feature type="transmembrane region" description="Helical" evidence="22">
    <location>
        <begin position="321"/>
        <end position="345"/>
    </location>
</feature>
<feature type="transmembrane region" description="Helical" evidence="22">
    <location>
        <begin position="357"/>
        <end position="376"/>
    </location>
</feature>
<evidence type="ECO:0000256" key="16">
    <source>
        <dbReference type="ARBA" id="ARBA00038053"/>
    </source>
</evidence>
<evidence type="ECO:0000256" key="4">
    <source>
        <dbReference type="ARBA" id="ARBA00022618"/>
    </source>
</evidence>
<evidence type="ECO:0000256" key="1">
    <source>
        <dbReference type="ARBA" id="ARBA00004651"/>
    </source>
</evidence>
<evidence type="ECO:0000256" key="5">
    <source>
        <dbReference type="ARBA" id="ARBA00022676"/>
    </source>
</evidence>
<keyword evidence="12" id="KW-0131">Cell cycle</keyword>
<evidence type="ECO:0000256" key="3">
    <source>
        <dbReference type="ARBA" id="ARBA00022475"/>
    </source>
</evidence>
<protein>
    <recommendedName>
        <fullName evidence="17">Probable peptidoglycan glycosyltransferase FtsW</fullName>
        <ecNumber evidence="19">2.4.99.28</ecNumber>
    </recommendedName>
    <alternativeName>
        <fullName evidence="18">Cell division protein FtsW</fullName>
    </alternativeName>
    <alternativeName>
        <fullName evidence="15">Cell wall polymerase</fullName>
    </alternativeName>
    <alternativeName>
        <fullName evidence="14">Peptidoglycan polymerase</fullName>
    </alternativeName>
</protein>
<evidence type="ECO:0000256" key="13">
    <source>
        <dbReference type="ARBA" id="ARBA00023316"/>
    </source>
</evidence>
<evidence type="ECO:0000256" key="7">
    <source>
        <dbReference type="ARBA" id="ARBA00022692"/>
    </source>
</evidence>
<dbReference type="RefSeq" id="WP_067592734.1">
    <property type="nucleotide sequence ID" value="NZ_FOWC01000008.1"/>
</dbReference>
<evidence type="ECO:0000256" key="14">
    <source>
        <dbReference type="ARBA" id="ARBA00032370"/>
    </source>
</evidence>
<keyword evidence="9" id="KW-0573">Peptidoglycan synthesis</keyword>
<comment type="catalytic activity">
    <reaction evidence="20">
        <text>[GlcNAc-(1-&gt;4)-Mur2Ac(oyl-L-Ala-gamma-D-Glu-L-Lys-D-Ala-D-Ala)](n)-di-trans,octa-cis-undecaprenyl diphosphate + beta-D-GlcNAc-(1-&gt;4)-Mur2Ac(oyl-L-Ala-gamma-D-Glu-L-Lys-D-Ala-D-Ala)-di-trans,octa-cis-undecaprenyl diphosphate = [GlcNAc-(1-&gt;4)-Mur2Ac(oyl-L-Ala-gamma-D-Glu-L-Lys-D-Ala-D-Ala)](n+1)-di-trans,octa-cis-undecaprenyl diphosphate + di-trans,octa-cis-undecaprenyl diphosphate + H(+)</text>
        <dbReference type="Rhea" id="RHEA:23708"/>
        <dbReference type="Rhea" id="RHEA-COMP:9602"/>
        <dbReference type="Rhea" id="RHEA-COMP:9603"/>
        <dbReference type="ChEBI" id="CHEBI:15378"/>
        <dbReference type="ChEBI" id="CHEBI:58405"/>
        <dbReference type="ChEBI" id="CHEBI:60033"/>
        <dbReference type="ChEBI" id="CHEBI:78435"/>
        <dbReference type="EC" id="2.4.99.28"/>
    </reaction>
</comment>
<sequence>MESPTERDSKPARHAIGQFFAHPLASFRIIVAIWALLTLLGAVMALSSSAAAADPAAGTGVYQAFFRHLTFVALGSAAFVLGLRIPFSRLRKAATPALAAAVVLLLLVLTPLGSDHGGAQRWLPAGPFTLQPVEIAKVALVFWGAHLLVSKQKVLHHWRHLLVPLIPVTLALCALLLAQPNLSGTVTLALITLGLLWFADAPKRLFAAVLAGGVAGIVVLAPFASYRLARILSFLSPNPDASGNGYQAQQAQYALADGGWFGVGLGRGAAKWSYLPDVQNDFVFALVGEELGFAGCLVVLGLFGCLAVIGLRTAARVADPWVRLVAGATTLLLVAQALINIGYVAGALPVTGVTLPLVSAGGTSLVVTMLQFGILAQAAREEPAARTFLAGLRRTGSGTVPA</sequence>
<keyword evidence="7 22" id="KW-0812">Transmembrane</keyword>
<feature type="transmembrane region" description="Helical" evidence="22">
    <location>
        <begin position="161"/>
        <end position="178"/>
    </location>
</feature>
<proteinExistence type="inferred from homology"/>
<keyword evidence="3" id="KW-1003">Cell membrane</keyword>
<dbReference type="InterPro" id="IPR001182">
    <property type="entry name" value="FtsW/RodA"/>
</dbReference>
<dbReference type="GO" id="GO:0009252">
    <property type="term" value="P:peptidoglycan biosynthetic process"/>
    <property type="evidence" value="ECO:0007669"/>
    <property type="project" value="UniProtKB-KW"/>
</dbReference>
<dbReference type="Proteomes" id="UP000199137">
    <property type="component" value="Unassembled WGS sequence"/>
</dbReference>
<gene>
    <name evidence="23" type="primary">ftsW</name>
    <name evidence="23" type="ORF">G3I59_00825</name>
    <name evidence="24" type="ORF">SAMN05421854_108237</name>
</gene>
<dbReference type="EC" id="2.4.99.28" evidence="19"/>
<evidence type="ECO:0000256" key="2">
    <source>
        <dbReference type="ARBA" id="ARBA00004752"/>
    </source>
</evidence>
<evidence type="ECO:0000256" key="10">
    <source>
        <dbReference type="ARBA" id="ARBA00022989"/>
    </source>
</evidence>
<reference evidence="23 26" key="2">
    <citation type="submission" date="2020-01" db="EMBL/GenBank/DDBJ databases">
        <title>Insect and environment-associated Actinomycetes.</title>
        <authorList>
            <person name="Currrie C."/>
            <person name="Chevrette M."/>
            <person name="Carlson C."/>
            <person name="Stubbendieck R."/>
            <person name="Wendt-Pienkowski E."/>
        </authorList>
    </citation>
    <scope>NUCLEOTIDE SEQUENCE [LARGE SCALE GENOMIC DNA]</scope>
    <source>
        <strain evidence="23 26">SID8386</strain>
    </source>
</reference>
<dbReference type="EMBL" id="JAAGNC010000004">
    <property type="protein sequence ID" value="NEC54187.1"/>
    <property type="molecule type" value="Genomic_DNA"/>
</dbReference>
<dbReference type="GO" id="GO:0015648">
    <property type="term" value="F:lipid-linked peptidoglycan transporter activity"/>
    <property type="evidence" value="ECO:0007669"/>
    <property type="project" value="TreeGrafter"/>
</dbReference>
<evidence type="ECO:0000256" key="19">
    <source>
        <dbReference type="ARBA" id="ARBA00044770"/>
    </source>
</evidence>
<evidence type="ECO:0000256" key="11">
    <source>
        <dbReference type="ARBA" id="ARBA00023136"/>
    </source>
</evidence>
<feature type="transmembrane region" description="Helical" evidence="22">
    <location>
        <begin position="206"/>
        <end position="229"/>
    </location>
</feature>
<evidence type="ECO:0000256" key="22">
    <source>
        <dbReference type="SAM" id="Phobius"/>
    </source>
</evidence>
<dbReference type="GO" id="GO:0008955">
    <property type="term" value="F:peptidoglycan glycosyltransferase activity"/>
    <property type="evidence" value="ECO:0007669"/>
    <property type="project" value="UniProtKB-EC"/>
</dbReference>
<reference evidence="24 25" key="1">
    <citation type="submission" date="2016-10" db="EMBL/GenBank/DDBJ databases">
        <authorList>
            <person name="de Groot N.N."/>
        </authorList>
    </citation>
    <scope>NUCLEOTIDE SEQUENCE [LARGE SCALE GENOMIC DNA]</scope>
    <source>
        <strain evidence="24 25">DSM 44637</strain>
    </source>
</reference>
<keyword evidence="5" id="KW-0328">Glycosyltransferase</keyword>
<dbReference type="AlphaFoldDB" id="A0A1I5V6I8"/>
<keyword evidence="26" id="KW-1185">Reference proteome</keyword>
<dbReference type="GO" id="GO:0032153">
    <property type="term" value="C:cell division site"/>
    <property type="evidence" value="ECO:0007669"/>
    <property type="project" value="TreeGrafter"/>
</dbReference>
<dbReference type="PROSITE" id="PS00428">
    <property type="entry name" value="FTSW_RODA_SPOVE"/>
    <property type="match status" value="1"/>
</dbReference>
<dbReference type="GO" id="GO:0071555">
    <property type="term" value="P:cell wall organization"/>
    <property type="evidence" value="ECO:0007669"/>
    <property type="project" value="UniProtKB-KW"/>
</dbReference>
<feature type="transmembrane region" description="Helical" evidence="22">
    <location>
        <begin position="132"/>
        <end position="149"/>
    </location>
</feature>
<evidence type="ECO:0000256" key="21">
    <source>
        <dbReference type="ARBA" id="ARBA00049966"/>
    </source>
</evidence>
<comment type="function">
    <text evidence="21">Peptidoglycan polymerase that is essential for cell division.</text>
</comment>
<feature type="transmembrane region" description="Helical" evidence="22">
    <location>
        <begin position="93"/>
        <end position="112"/>
    </location>
</feature>
<dbReference type="InterPro" id="IPR018365">
    <property type="entry name" value="Cell_cycle_FtsW-rel_CS"/>
</dbReference>
<keyword evidence="8" id="KW-0133">Cell shape</keyword>
<dbReference type="InterPro" id="IPR013437">
    <property type="entry name" value="FtsW"/>
</dbReference>
<evidence type="ECO:0000313" key="26">
    <source>
        <dbReference type="Proteomes" id="UP000470404"/>
    </source>
</evidence>
<comment type="similarity">
    <text evidence="16">Belongs to the SEDS family. FtsW subfamily.</text>
</comment>
<evidence type="ECO:0000313" key="24">
    <source>
        <dbReference type="EMBL" id="SFQ03133.1"/>
    </source>
</evidence>
<evidence type="ECO:0000256" key="17">
    <source>
        <dbReference type="ARBA" id="ARBA00041185"/>
    </source>
</evidence>
<accession>A0A1I5V6I8</accession>
<evidence type="ECO:0000256" key="6">
    <source>
        <dbReference type="ARBA" id="ARBA00022679"/>
    </source>
</evidence>
<evidence type="ECO:0000256" key="18">
    <source>
        <dbReference type="ARBA" id="ARBA00041418"/>
    </source>
</evidence>
<organism evidence="24 25">
    <name type="scientific">Amycolatopsis rubida</name>
    <dbReference type="NCBI Taxonomy" id="112413"/>
    <lineage>
        <taxon>Bacteria</taxon>
        <taxon>Bacillati</taxon>
        <taxon>Actinomycetota</taxon>
        <taxon>Actinomycetes</taxon>
        <taxon>Pseudonocardiales</taxon>
        <taxon>Pseudonocardiaceae</taxon>
        <taxon>Amycolatopsis</taxon>
    </lineage>
</organism>
<feature type="transmembrane region" description="Helical" evidence="22">
    <location>
        <begin position="62"/>
        <end position="81"/>
    </location>
</feature>
<evidence type="ECO:0000313" key="23">
    <source>
        <dbReference type="EMBL" id="NEC54187.1"/>
    </source>
</evidence>
<dbReference type="Proteomes" id="UP000470404">
    <property type="component" value="Unassembled WGS sequence"/>
</dbReference>
<keyword evidence="4 24" id="KW-0132">Cell division</keyword>
<evidence type="ECO:0000256" key="12">
    <source>
        <dbReference type="ARBA" id="ARBA00023306"/>
    </source>
</evidence>
<evidence type="ECO:0000256" key="8">
    <source>
        <dbReference type="ARBA" id="ARBA00022960"/>
    </source>
</evidence>
<feature type="transmembrane region" description="Helical" evidence="22">
    <location>
        <begin position="291"/>
        <end position="309"/>
    </location>
</feature>
<dbReference type="NCBIfam" id="TIGR02614">
    <property type="entry name" value="ftsW"/>
    <property type="match status" value="1"/>
</dbReference>
<evidence type="ECO:0000256" key="20">
    <source>
        <dbReference type="ARBA" id="ARBA00049902"/>
    </source>
</evidence>